<evidence type="ECO:0000313" key="2">
    <source>
        <dbReference type="Proteomes" id="UP000789366"/>
    </source>
</evidence>
<comment type="caution">
    <text evidence="1">The sequence shown here is derived from an EMBL/GenBank/DDBJ whole genome shotgun (WGS) entry which is preliminary data.</text>
</comment>
<dbReference type="EMBL" id="CAJVPW010014369">
    <property type="protein sequence ID" value="CAG8653253.1"/>
    <property type="molecule type" value="Genomic_DNA"/>
</dbReference>
<gene>
    <name evidence="1" type="ORF">SPELUC_LOCUS8997</name>
</gene>
<dbReference type="Proteomes" id="UP000789366">
    <property type="component" value="Unassembled WGS sequence"/>
</dbReference>
<accession>A0ACA9NEX6</accession>
<reference evidence="1" key="1">
    <citation type="submission" date="2021-06" db="EMBL/GenBank/DDBJ databases">
        <authorList>
            <person name="Kallberg Y."/>
            <person name="Tangrot J."/>
            <person name="Rosling A."/>
        </authorList>
    </citation>
    <scope>NUCLEOTIDE SEQUENCE</scope>
    <source>
        <strain evidence="1">28 12/20/2015</strain>
    </source>
</reference>
<protein>
    <submittedName>
        <fullName evidence="1">9527_t:CDS:1</fullName>
    </submittedName>
</protein>
<name>A0ACA9NEX6_9GLOM</name>
<organism evidence="1 2">
    <name type="scientific">Cetraspora pellucida</name>
    <dbReference type="NCBI Taxonomy" id="1433469"/>
    <lineage>
        <taxon>Eukaryota</taxon>
        <taxon>Fungi</taxon>
        <taxon>Fungi incertae sedis</taxon>
        <taxon>Mucoromycota</taxon>
        <taxon>Glomeromycotina</taxon>
        <taxon>Glomeromycetes</taxon>
        <taxon>Diversisporales</taxon>
        <taxon>Gigasporaceae</taxon>
        <taxon>Cetraspora</taxon>
    </lineage>
</organism>
<sequence>DLGEKFMLEMMDYNTFIKDRPLGSCHLELTRELAKEVLRML</sequence>
<keyword evidence="2" id="KW-1185">Reference proteome</keyword>
<evidence type="ECO:0000313" key="1">
    <source>
        <dbReference type="EMBL" id="CAG8653253.1"/>
    </source>
</evidence>
<proteinExistence type="predicted"/>
<feature type="non-terminal residue" evidence="1">
    <location>
        <position position="1"/>
    </location>
</feature>